<dbReference type="Pfam" id="PF02770">
    <property type="entry name" value="Acyl-CoA_dh_M"/>
    <property type="match status" value="1"/>
</dbReference>
<feature type="domain" description="Acyl-CoA oxidase/dehydrogenase middle" evidence="13">
    <location>
        <begin position="137"/>
        <end position="232"/>
    </location>
</feature>
<dbReference type="FunFam" id="1.20.140.10:FF:000006">
    <property type="entry name" value="Glutaryl-CoA dehydrogenase, mitochondrial"/>
    <property type="match status" value="1"/>
</dbReference>
<reference evidence="15 16" key="1">
    <citation type="submission" date="2016-10" db="EMBL/GenBank/DDBJ databases">
        <authorList>
            <person name="de Groot N.N."/>
        </authorList>
    </citation>
    <scope>NUCLEOTIDE SEQUENCE [LARGE SCALE GENOMIC DNA]</scope>
    <source>
        <strain evidence="15 16">CGMCC 1.12097</strain>
    </source>
</reference>
<evidence type="ECO:0000256" key="1">
    <source>
        <dbReference type="ARBA" id="ARBA00001974"/>
    </source>
</evidence>
<dbReference type="InterPro" id="IPR009075">
    <property type="entry name" value="AcylCo_DH/oxidase_C"/>
</dbReference>
<dbReference type="Pfam" id="PF02771">
    <property type="entry name" value="Acyl-CoA_dh_N"/>
    <property type="match status" value="1"/>
</dbReference>
<proteinExistence type="inferred from homology"/>
<dbReference type="GO" id="GO:0004361">
    <property type="term" value="F:glutaryl-CoA dehydrogenase activity"/>
    <property type="evidence" value="ECO:0007669"/>
    <property type="project" value="UniProtKB-EC"/>
</dbReference>
<organism evidence="15 16">
    <name type="scientific">Mesorhizobium qingshengii</name>
    <dbReference type="NCBI Taxonomy" id="1165689"/>
    <lineage>
        <taxon>Bacteria</taxon>
        <taxon>Pseudomonadati</taxon>
        <taxon>Pseudomonadota</taxon>
        <taxon>Alphaproteobacteria</taxon>
        <taxon>Hyphomicrobiales</taxon>
        <taxon>Phyllobacteriaceae</taxon>
        <taxon>Mesorhizobium</taxon>
    </lineage>
</organism>
<dbReference type="InterPro" id="IPR013786">
    <property type="entry name" value="AcylCoA_DH/ox_N"/>
</dbReference>
<dbReference type="RefSeq" id="WP_091577736.1">
    <property type="nucleotide sequence ID" value="NZ_FMXM01000006.1"/>
</dbReference>
<dbReference type="SUPFAM" id="SSF47203">
    <property type="entry name" value="Acyl-CoA dehydrogenase C-terminal domain-like"/>
    <property type="match status" value="1"/>
</dbReference>
<keyword evidence="3 11" id="KW-0285">Flavoprotein</keyword>
<evidence type="ECO:0000313" key="15">
    <source>
        <dbReference type="EMBL" id="SDA70078.1"/>
    </source>
</evidence>
<evidence type="ECO:0000256" key="8">
    <source>
        <dbReference type="ARBA" id="ARBA00037927"/>
    </source>
</evidence>
<dbReference type="EMBL" id="FMXM01000006">
    <property type="protein sequence ID" value="SDA70078.1"/>
    <property type="molecule type" value="Genomic_DNA"/>
</dbReference>
<dbReference type="PANTHER" id="PTHR42807">
    <property type="entry name" value="GLUTARYL-COA DEHYDROGENASE, MITOCHONDRIAL"/>
    <property type="match status" value="1"/>
</dbReference>
<keyword evidence="4 11" id="KW-0274">FAD</keyword>
<dbReference type="GO" id="GO:0046949">
    <property type="term" value="P:fatty-acyl-CoA biosynthetic process"/>
    <property type="evidence" value="ECO:0007669"/>
    <property type="project" value="TreeGrafter"/>
</dbReference>
<evidence type="ECO:0000259" key="13">
    <source>
        <dbReference type="Pfam" id="PF02770"/>
    </source>
</evidence>
<dbReference type="Pfam" id="PF00441">
    <property type="entry name" value="Acyl-CoA_dh_1"/>
    <property type="match status" value="1"/>
</dbReference>
<dbReference type="Gene3D" id="2.40.110.10">
    <property type="entry name" value="Butyryl-CoA Dehydrogenase, subunit A, domain 2"/>
    <property type="match status" value="1"/>
</dbReference>
<evidence type="ECO:0000256" key="2">
    <source>
        <dbReference type="ARBA" id="ARBA00009347"/>
    </source>
</evidence>
<comment type="similarity">
    <text evidence="2 11">Belongs to the acyl-CoA dehydrogenase family.</text>
</comment>
<evidence type="ECO:0000259" key="12">
    <source>
        <dbReference type="Pfam" id="PF00441"/>
    </source>
</evidence>
<dbReference type="STRING" id="1165689.SAMN02927914_02298"/>
<dbReference type="Proteomes" id="UP000198588">
    <property type="component" value="Unassembled WGS sequence"/>
</dbReference>
<name>A0A1G5XHZ9_9HYPH</name>
<comment type="pathway">
    <text evidence="7">Amino-acid metabolism; lysine degradation.</text>
</comment>
<evidence type="ECO:0000313" key="16">
    <source>
        <dbReference type="Proteomes" id="UP000198588"/>
    </source>
</evidence>
<evidence type="ECO:0000256" key="7">
    <source>
        <dbReference type="ARBA" id="ARBA00037899"/>
    </source>
</evidence>
<sequence length="398" mass="43378">MAADKNAFVWEDPFLIEDQLSEDERMVRDGAAAFAADKLAPRIEDAYLNEKTDAGIFREMGEAGLLGITIPEEYGGLGANYVTYGLVAREVERVDSGYRSMMSVQSSLVMYPIHAYGSEEQRKKYLPKLASGEWIGCFGLTEPDAGSDPGGMKTRAEKTANGYKLSGSKMWISNAPIANVFVVWAKLKGENGKDEIRGFVLEKGMKGLSAPKIGGKLSLRASITGEVVMEGVEVGEDALLPNAKGLGGPFGCLNRARYGISWGAMGAAEDCWHRARQYGLDRKQFGKPLAGTQLYQKKLADMQTEIALALQASLRVGRLMDEGKMAPEMISIVKRNNCGKALDIARQARDMHGGNGIQIGYHVMRHAQNLETVNTYEGTHDVHALILGRAQTGIQAFF</sequence>
<feature type="domain" description="Acyl-CoA dehydrogenase/oxidase C-terminal" evidence="12">
    <location>
        <begin position="251"/>
        <end position="390"/>
    </location>
</feature>
<gene>
    <name evidence="15" type="ORF">SAMN02927914_02298</name>
</gene>
<dbReference type="GO" id="GO:0050660">
    <property type="term" value="F:flavin adenine dinucleotide binding"/>
    <property type="evidence" value="ECO:0007669"/>
    <property type="project" value="InterPro"/>
</dbReference>
<evidence type="ECO:0000256" key="4">
    <source>
        <dbReference type="ARBA" id="ARBA00022827"/>
    </source>
</evidence>
<dbReference type="InterPro" id="IPR046373">
    <property type="entry name" value="Acyl-CoA_Oxase/DH_mid-dom_sf"/>
</dbReference>
<comment type="pathway">
    <text evidence="8">Amino-acid metabolism; tryptophan metabolism.</text>
</comment>
<dbReference type="GO" id="GO:0033539">
    <property type="term" value="P:fatty acid beta-oxidation using acyl-CoA dehydrogenase"/>
    <property type="evidence" value="ECO:0007669"/>
    <property type="project" value="TreeGrafter"/>
</dbReference>
<evidence type="ECO:0000256" key="9">
    <source>
        <dbReference type="ARBA" id="ARBA00039033"/>
    </source>
</evidence>
<evidence type="ECO:0000256" key="10">
    <source>
        <dbReference type="ARBA" id="ARBA00049493"/>
    </source>
</evidence>
<dbReference type="FunFam" id="1.10.540.10:FF:000003">
    <property type="entry name" value="glutaryl-CoA dehydrogenase, mitochondrial"/>
    <property type="match status" value="1"/>
</dbReference>
<dbReference type="SUPFAM" id="SSF56645">
    <property type="entry name" value="Acyl-CoA dehydrogenase NM domain-like"/>
    <property type="match status" value="1"/>
</dbReference>
<dbReference type="Gene3D" id="1.10.540.10">
    <property type="entry name" value="Acyl-CoA dehydrogenase/oxidase, N-terminal domain"/>
    <property type="match status" value="1"/>
</dbReference>
<comment type="cofactor">
    <cofactor evidence="1 11">
        <name>FAD</name>
        <dbReference type="ChEBI" id="CHEBI:57692"/>
    </cofactor>
</comment>
<dbReference type="InterPro" id="IPR006089">
    <property type="entry name" value="Acyl-CoA_DH_CS"/>
</dbReference>
<dbReference type="Gene3D" id="1.20.140.10">
    <property type="entry name" value="Butyryl-CoA Dehydrogenase, subunit A, domain 3"/>
    <property type="match status" value="1"/>
</dbReference>
<dbReference type="CDD" id="cd01151">
    <property type="entry name" value="GCD"/>
    <property type="match status" value="1"/>
</dbReference>
<keyword evidence="5" id="KW-0809">Transit peptide</keyword>
<dbReference type="InterPro" id="IPR006091">
    <property type="entry name" value="Acyl-CoA_Oxase/DH_mid-dom"/>
</dbReference>
<feature type="domain" description="Acyl-CoA dehydrogenase/oxidase N-terminal" evidence="14">
    <location>
        <begin position="21"/>
        <end position="133"/>
    </location>
</feature>
<dbReference type="OrthoDB" id="9775090at2"/>
<dbReference type="GO" id="GO:0000062">
    <property type="term" value="F:fatty-acyl-CoA binding"/>
    <property type="evidence" value="ECO:0007669"/>
    <property type="project" value="TreeGrafter"/>
</dbReference>
<dbReference type="InterPro" id="IPR036250">
    <property type="entry name" value="AcylCo_DH-like_C"/>
</dbReference>
<evidence type="ECO:0000256" key="11">
    <source>
        <dbReference type="RuleBase" id="RU362125"/>
    </source>
</evidence>
<evidence type="ECO:0000256" key="3">
    <source>
        <dbReference type="ARBA" id="ARBA00022630"/>
    </source>
</evidence>
<dbReference type="PANTHER" id="PTHR42807:SF1">
    <property type="entry name" value="GLUTARYL-COA DEHYDROGENASE, MITOCHONDRIAL"/>
    <property type="match status" value="1"/>
</dbReference>
<keyword evidence="6 11" id="KW-0560">Oxidoreductase</keyword>
<comment type="catalytic activity">
    <reaction evidence="10">
        <text>glutaryl-CoA + oxidized [electron-transfer flavoprotein] + 2 H(+) = (2E)-butenoyl-CoA + reduced [electron-transfer flavoprotein] + CO2</text>
        <dbReference type="Rhea" id="RHEA:13389"/>
        <dbReference type="Rhea" id="RHEA-COMP:10685"/>
        <dbReference type="Rhea" id="RHEA-COMP:10686"/>
        <dbReference type="ChEBI" id="CHEBI:15378"/>
        <dbReference type="ChEBI" id="CHEBI:16526"/>
        <dbReference type="ChEBI" id="CHEBI:57332"/>
        <dbReference type="ChEBI" id="CHEBI:57378"/>
        <dbReference type="ChEBI" id="CHEBI:57692"/>
        <dbReference type="ChEBI" id="CHEBI:58307"/>
        <dbReference type="EC" id="1.3.8.6"/>
    </reaction>
</comment>
<dbReference type="AlphaFoldDB" id="A0A1G5XHZ9"/>
<dbReference type="InterPro" id="IPR037069">
    <property type="entry name" value="AcylCoA_DH/ox_N_sf"/>
</dbReference>
<accession>A0A1G5XHZ9</accession>
<dbReference type="InterPro" id="IPR052033">
    <property type="entry name" value="Glutaryl-CoA_DH_mitochondrial"/>
</dbReference>
<evidence type="ECO:0000259" key="14">
    <source>
        <dbReference type="Pfam" id="PF02771"/>
    </source>
</evidence>
<evidence type="ECO:0000256" key="6">
    <source>
        <dbReference type="ARBA" id="ARBA00023002"/>
    </source>
</evidence>
<protein>
    <recommendedName>
        <fullName evidence="9">glutaryl-CoA dehydrogenase (ETF)</fullName>
        <ecNumber evidence="9">1.3.8.6</ecNumber>
    </recommendedName>
</protein>
<dbReference type="PROSITE" id="PS00072">
    <property type="entry name" value="ACYL_COA_DH_1"/>
    <property type="match status" value="1"/>
</dbReference>
<dbReference type="InterPro" id="IPR009100">
    <property type="entry name" value="AcylCoA_DH/oxidase_NM_dom_sf"/>
</dbReference>
<dbReference type="EC" id="1.3.8.6" evidence="9"/>
<evidence type="ECO:0000256" key="5">
    <source>
        <dbReference type="ARBA" id="ARBA00022946"/>
    </source>
</evidence>